<dbReference type="InterPro" id="IPR029069">
    <property type="entry name" value="HotDog_dom_sf"/>
</dbReference>
<dbReference type="InterPro" id="IPR048274">
    <property type="entry name" value="MC_hydratase"/>
</dbReference>
<name>A0ABY9IIS2_9ACTN</name>
<keyword evidence="3" id="KW-1185">Reference proteome</keyword>
<dbReference type="EMBL" id="CP120988">
    <property type="protein sequence ID" value="WLQ55158.1"/>
    <property type="molecule type" value="Genomic_DNA"/>
</dbReference>
<dbReference type="InterPro" id="IPR052342">
    <property type="entry name" value="MCH/BMMD"/>
</dbReference>
<dbReference type="PANTHER" id="PTHR43664:SF1">
    <property type="entry name" value="BETA-METHYLMALYL-COA DEHYDRATASE"/>
    <property type="match status" value="1"/>
</dbReference>
<dbReference type="RefSeq" id="WP_306106004.1">
    <property type="nucleotide sequence ID" value="NZ_CP120988.1"/>
</dbReference>
<sequence length="204" mass="22215">MSSTAEPEPVVRPGWTGRFYDDFSPGDLYEHPLGRTISEADNTWFTLLTMNTSQMHFNSTYAEHSEFGRPLVVSTLTVAIAVGQSVTDLTQNAFANLGWDDIRMTSPVHAGDTLWSESLVVSKRESASRPEAGIVTVRTRTINQQGTEVCSFLRTFYVHKRGASALVDVRPRPATALTAHPAPAPAPAPAGPERPRPAAARNPE</sequence>
<dbReference type="CDD" id="cd03451">
    <property type="entry name" value="FkbR2"/>
    <property type="match status" value="1"/>
</dbReference>
<organism evidence="2 3">
    <name type="scientific">Streptomyces poriferorum</name>
    <dbReference type="NCBI Taxonomy" id="2798799"/>
    <lineage>
        <taxon>Bacteria</taxon>
        <taxon>Bacillati</taxon>
        <taxon>Actinomycetota</taxon>
        <taxon>Actinomycetes</taxon>
        <taxon>Kitasatosporales</taxon>
        <taxon>Streptomycetaceae</taxon>
        <taxon>Streptomyces</taxon>
    </lineage>
</organism>
<feature type="region of interest" description="Disordered" evidence="1">
    <location>
        <begin position="174"/>
        <end position="204"/>
    </location>
</feature>
<dbReference type="Pfam" id="PF19315">
    <property type="entry name" value="MC_hydratase"/>
    <property type="match status" value="1"/>
</dbReference>
<dbReference type="SUPFAM" id="SSF54637">
    <property type="entry name" value="Thioesterase/thiol ester dehydrase-isomerase"/>
    <property type="match status" value="1"/>
</dbReference>
<dbReference type="Gene3D" id="3.10.129.10">
    <property type="entry name" value="Hotdog Thioesterase"/>
    <property type="match status" value="1"/>
</dbReference>
<evidence type="ECO:0000256" key="1">
    <source>
        <dbReference type="SAM" id="MobiDB-lite"/>
    </source>
</evidence>
<feature type="compositionally biased region" description="Pro residues" evidence="1">
    <location>
        <begin position="182"/>
        <end position="192"/>
    </location>
</feature>
<protein>
    <submittedName>
        <fullName evidence="2">MaoC family dehydratase</fullName>
    </submittedName>
</protein>
<reference evidence="2 3" key="1">
    <citation type="submission" date="2023-03" db="EMBL/GenBank/DDBJ databases">
        <title>Isolation and description of six Streptomyces strains from soil environments, able to metabolize different microbial glucans.</title>
        <authorList>
            <person name="Widen T."/>
            <person name="Larsbrink J."/>
        </authorList>
    </citation>
    <scope>NUCLEOTIDE SEQUENCE [LARGE SCALE GENOMIC DNA]</scope>
    <source>
        <strain evidence="2 3">Alt2</strain>
    </source>
</reference>
<evidence type="ECO:0000313" key="2">
    <source>
        <dbReference type="EMBL" id="WLQ55158.1"/>
    </source>
</evidence>
<evidence type="ECO:0000313" key="3">
    <source>
        <dbReference type="Proteomes" id="UP001235744"/>
    </source>
</evidence>
<dbReference type="PANTHER" id="PTHR43664">
    <property type="entry name" value="MONOAMINE OXIDASE-RELATED"/>
    <property type="match status" value="1"/>
</dbReference>
<gene>
    <name evidence="2" type="ORF">P8A19_06755</name>
</gene>
<dbReference type="Proteomes" id="UP001235744">
    <property type="component" value="Chromosome"/>
</dbReference>
<proteinExistence type="predicted"/>
<accession>A0ABY9IIS2</accession>